<gene>
    <name evidence="1" type="ORF">QF205_03845</name>
</gene>
<dbReference type="InterPro" id="IPR036291">
    <property type="entry name" value="NAD(P)-bd_dom_sf"/>
</dbReference>
<dbReference type="Gene3D" id="3.40.50.720">
    <property type="entry name" value="NAD(P)-binding Rossmann-like Domain"/>
    <property type="match status" value="1"/>
</dbReference>
<name>A0ABT6MNS7_9GAMM</name>
<protein>
    <recommendedName>
        <fullName evidence="3">SDR family oxidoreductase</fullName>
    </recommendedName>
</protein>
<proteinExistence type="predicted"/>
<evidence type="ECO:0000313" key="1">
    <source>
        <dbReference type="EMBL" id="MDH7452216.1"/>
    </source>
</evidence>
<sequence>MASQSDSQSQLIIGPRGTLRHALLDGLGAAGGTPTVLDPNDDRFAPALASWIRDLGEGTTGAIVVNILDASPAGGLQDMALDAFERLLDTQIASTWRMLSELLQALRGRGGVVVNVMPIVPGALCLAESLAILGRCAAIEGGAPTRPVRVHTITTRPHVRESDVASAAAFLAGDGASYMSGNVLRLGEPA</sequence>
<dbReference type="Proteomes" id="UP001160550">
    <property type="component" value="Unassembled WGS sequence"/>
</dbReference>
<dbReference type="SUPFAM" id="SSF51735">
    <property type="entry name" value="NAD(P)-binding Rossmann-fold domains"/>
    <property type="match status" value="1"/>
</dbReference>
<evidence type="ECO:0000313" key="2">
    <source>
        <dbReference type="Proteomes" id="UP001160550"/>
    </source>
</evidence>
<dbReference type="RefSeq" id="WP_280941417.1">
    <property type="nucleotide sequence ID" value="NZ_JARYGX010000009.1"/>
</dbReference>
<reference evidence="1" key="2">
    <citation type="submission" date="2023-04" db="EMBL/GenBank/DDBJ databases">
        <authorList>
            <person name="Sun J.-Q."/>
        </authorList>
    </citation>
    <scope>NUCLEOTIDE SEQUENCE</scope>
    <source>
        <strain evidence="1">CC-YY355</strain>
    </source>
</reference>
<keyword evidence="2" id="KW-1185">Reference proteome</keyword>
<accession>A0ABT6MNS7</accession>
<comment type="caution">
    <text evidence="1">The sequence shown here is derived from an EMBL/GenBank/DDBJ whole genome shotgun (WGS) entry which is preliminary data.</text>
</comment>
<organism evidence="1 2">
    <name type="scientific">Luteimonas composti</name>
    <dbReference type="NCBI Taxonomy" id="398257"/>
    <lineage>
        <taxon>Bacteria</taxon>
        <taxon>Pseudomonadati</taxon>
        <taxon>Pseudomonadota</taxon>
        <taxon>Gammaproteobacteria</taxon>
        <taxon>Lysobacterales</taxon>
        <taxon>Lysobacteraceae</taxon>
        <taxon>Luteimonas</taxon>
    </lineage>
</organism>
<dbReference type="EMBL" id="JARYGX010000009">
    <property type="protein sequence ID" value="MDH7452216.1"/>
    <property type="molecule type" value="Genomic_DNA"/>
</dbReference>
<reference evidence="1" key="1">
    <citation type="journal article" date="2007" name="Int. J. Syst. Evol. Microbiol.">
        <title>Luteimonas composti sp. nov., a moderately thermophilic bacterium isolated from food waste.</title>
        <authorList>
            <person name="Young C.C."/>
            <person name="Kampfer P."/>
            <person name="Chen W.M."/>
            <person name="Yen W.S."/>
            <person name="Arun A.B."/>
            <person name="Lai W.A."/>
            <person name="Shen F.T."/>
            <person name="Rekha P.D."/>
            <person name="Lin K.Y."/>
            <person name="Chou J.H."/>
        </authorList>
    </citation>
    <scope>NUCLEOTIDE SEQUENCE</scope>
    <source>
        <strain evidence="1">CC-YY355</strain>
    </source>
</reference>
<evidence type="ECO:0008006" key="3">
    <source>
        <dbReference type="Google" id="ProtNLM"/>
    </source>
</evidence>